<dbReference type="GO" id="GO:0003677">
    <property type="term" value="F:DNA binding"/>
    <property type="evidence" value="ECO:0007669"/>
    <property type="project" value="InterPro"/>
</dbReference>
<sequence length="85" mass="9180">MVGREIDGLISGKKCGRRVAQTPGVGPVGASLLVMKTPEPGAFRSARHVAAWPSLTRKIIHLLTKSGSRRAEYRVSGGWRASIFH</sequence>
<keyword evidence="3" id="KW-1185">Reference proteome</keyword>
<evidence type="ECO:0000259" key="1">
    <source>
        <dbReference type="Pfam" id="PF02371"/>
    </source>
</evidence>
<dbReference type="GO" id="GO:0004803">
    <property type="term" value="F:transposase activity"/>
    <property type="evidence" value="ECO:0007669"/>
    <property type="project" value="InterPro"/>
</dbReference>
<dbReference type="AlphaFoldDB" id="A0A271LWG1"/>
<comment type="caution">
    <text evidence="2">The sequence shown here is derived from an EMBL/GenBank/DDBJ whole genome shotgun (WGS) entry which is preliminary data.</text>
</comment>
<dbReference type="Proteomes" id="UP000216442">
    <property type="component" value="Unassembled WGS sequence"/>
</dbReference>
<evidence type="ECO:0000313" key="3">
    <source>
        <dbReference type="Proteomes" id="UP000216442"/>
    </source>
</evidence>
<feature type="domain" description="Transposase IS116/IS110/IS902 C-terminal" evidence="1">
    <location>
        <begin position="17"/>
        <end position="57"/>
    </location>
</feature>
<evidence type="ECO:0000313" key="2">
    <source>
        <dbReference type="EMBL" id="PAQ12493.1"/>
    </source>
</evidence>
<dbReference type="InterPro" id="IPR003346">
    <property type="entry name" value="Transposase_20"/>
</dbReference>
<proteinExistence type="predicted"/>
<gene>
    <name evidence="2" type="ORF">CIT26_00385</name>
</gene>
<reference evidence="2 3" key="1">
    <citation type="submission" date="2017-08" db="EMBL/GenBank/DDBJ databases">
        <title>Mesorhizobium wenxinae sp. nov., a novel rhizobial species isolated from root nodules of chickpea (Cicer arietinum L.).</title>
        <authorList>
            <person name="Zhang J."/>
        </authorList>
    </citation>
    <scope>NUCLEOTIDE SEQUENCE [LARGE SCALE GENOMIC DNA]</scope>
    <source>
        <strain evidence="2 3">SDW018</strain>
    </source>
</reference>
<organism evidence="2 3">
    <name type="scientific">Mesorhizobium temperatum</name>
    <dbReference type="NCBI Taxonomy" id="241416"/>
    <lineage>
        <taxon>Bacteria</taxon>
        <taxon>Pseudomonadati</taxon>
        <taxon>Pseudomonadota</taxon>
        <taxon>Alphaproteobacteria</taxon>
        <taxon>Hyphomicrobiales</taxon>
        <taxon>Phyllobacteriaceae</taxon>
        <taxon>Mesorhizobium</taxon>
    </lineage>
</organism>
<protein>
    <recommendedName>
        <fullName evidence="1">Transposase IS116/IS110/IS902 C-terminal domain-containing protein</fullName>
    </recommendedName>
</protein>
<dbReference type="Pfam" id="PF02371">
    <property type="entry name" value="Transposase_20"/>
    <property type="match status" value="1"/>
</dbReference>
<dbReference type="GO" id="GO:0006313">
    <property type="term" value="P:DNA transposition"/>
    <property type="evidence" value="ECO:0007669"/>
    <property type="project" value="InterPro"/>
</dbReference>
<accession>A0A271LWG1</accession>
<name>A0A271LWG1_9HYPH</name>
<dbReference type="EMBL" id="NPKJ01000003">
    <property type="protein sequence ID" value="PAQ12493.1"/>
    <property type="molecule type" value="Genomic_DNA"/>
</dbReference>